<name>A0AAE3R9N3_9BACT</name>
<organism evidence="2 3">
    <name type="scientific">Xanthocytophaga agilis</name>
    <dbReference type="NCBI Taxonomy" id="3048010"/>
    <lineage>
        <taxon>Bacteria</taxon>
        <taxon>Pseudomonadati</taxon>
        <taxon>Bacteroidota</taxon>
        <taxon>Cytophagia</taxon>
        <taxon>Cytophagales</taxon>
        <taxon>Rhodocytophagaceae</taxon>
        <taxon>Xanthocytophaga</taxon>
    </lineage>
</organism>
<protein>
    <submittedName>
        <fullName evidence="2">Uncharacterized protein</fullName>
    </submittedName>
</protein>
<evidence type="ECO:0000256" key="1">
    <source>
        <dbReference type="SAM" id="Phobius"/>
    </source>
</evidence>
<dbReference type="Proteomes" id="UP001232063">
    <property type="component" value="Unassembled WGS sequence"/>
</dbReference>
<evidence type="ECO:0000313" key="3">
    <source>
        <dbReference type="Proteomes" id="UP001232063"/>
    </source>
</evidence>
<feature type="transmembrane region" description="Helical" evidence="1">
    <location>
        <begin position="193"/>
        <end position="216"/>
    </location>
</feature>
<feature type="transmembrane region" description="Helical" evidence="1">
    <location>
        <begin position="6"/>
        <end position="36"/>
    </location>
</feature>
<sequence>MAALVTFGICLAIVIALLIILSLIMGPGFFMVILILPVIVSEGITGETGTFNPNGSGKKSPLFNLLMAFFTITQVLLVAGFLFGLYVLIAGLPMVSKEVVTSSREVLSPLQIYRLQTVNLLLWLLTGTFICMWIFNIIRFGEHIKKMTPSSIFWAYILPLLTYPFAFLFLVTTHKYLAEYPNGDQHIGFFSKAAGVIYIIYLFSSQIHALITYVTILRRHNAQLGFQYWFSLGASLFYKVVFIYFVVRILMSLYCICFYYFTI</sequence>
<keyword evidence="3" id="KW-1185">Reference proteome</keyword>
<feature type="transmembrane region" description="Helical" evidence="1">
    <location>
        <begin position="62"/>
        <end position="89"/>
    </location>
</feature>
<gene>
    <name evidence="2" type="ORF">QNI22_21570</name>
</gene>
<dbReference type="AlphaFoldDB" id="A0AAE3R9N3"/>
<keyword evidence="1" id="KW-0812">Transmembrane</keyword>
<accession>A0AAE3R9N3</accession>
<comment type="caution">
    <text evidence="2">The sequence shown here is derived from an EMBL/GenBank/DDBJ whole genome shotgun (WGS) entry which is preliminary data.</text>
</comment>
<proteinExistence type="predicted"/>
<keyword evidence="1" id="KW-0472">Membrane</keyword>
<feature type="transmembrane region" description="Helical" evidence="1">
    <location>
        <begin position="236"/>
        <end position="261"/>
    </location>
</feature>
<keyword evidence="1" id="KW-1133">Transmembrane helix</keyword>
<dbReference type="RefSeq" id="WP_314513857.1">
    <property type="nucleotide sequence ID" value="NZ_JASJOU010000007.1"/>
</dbReference>
<feature type="transmembrane region" description="Helical" evidence="1">
    <location>
        <begin position="153"/>
        <end position="173"/>
    </location>
</feature>
<dbReference type="EMBL" id="JASJOU010000007">
    <property type="protein sequence ID" value="MDJ1503273.1"/>
    <property type="molecule type" value="Genomic_DNA"/>
</dbReference>
<feature type="transmembrane region" description="Helical" evidence="1">
    <location>
        <begin position="120"/>
        <end position="141"/>
    </location>
</feature>
<evidence type="ECO:0000313" key="2">
    <source>
        <dbReference type="EMBL" id="MDJ1503273.1"/>
    </source>
</evidence>
<reference evidence="2" key="1">
    <citation type="submission" date="2023-05" db="EMBL/GenBank/DDBJ databases">
        <authorList>
            <person name="Zhang X."/>
        </authorList>
    </citation>
    <scope>NUCLEOTIDE SEQUENCE</scope>
    <source>
        <strain evidence="2">BD1B2-1</strain>
    </source>
</reference>